<evidence type="ECO:0000256" key="1">
    <source>
        <dbReference type="SAM" id="SignalP"/>
    </source>
</evidence>
<proteinExistence type="predicted"/>
<dbReference type="Proteomes" id="UP000242818">
    <property type="component" value="Unassembled WGS sequence"/>
</dbReference>
<name>A0A1C4DEX3_9BACT</name>
<feature type="chain" id="PRO_5008690492" evidence="1">
    <location>
        <begin position="20"/>
        <end position="123"/>
    </location>
</feature>
<dbReference type="AlphaFoldDB" id="A0A1C4DEX3"/>
<dbReference type="EMBL" id="FMAR01000005">
    <property type="protein sequence ID" value="SCC29891.1"/>
    <property type="molecule type" value="Genomic_DNA"/>
</dbReference>
<evidence type="ECO:0000313" key="2">
    <source>
        <dbReference type="EMBL" id="SCC29891.1"/>
    </source>
</evidence>
<keyword evidence="3" id="KW-1185">Reference proteome</keyword>
<dbReference type="RefSeq" id="WP_089711579.1">
    <property type="nucleotide sequence ID" value="NZ_FMAR01000005.1"/>
</dbReference>
<accession>A0A1C4DEX3</accession>
<reference evidence="2 3" key="1">
    <citation type="submission" date="2016-08" db="EMBL/GenBank/DDBJ databases">
        <authorList>
            <person name="Seilhamer J.J."/>
        </authorList>
    </citation>
    <scope>NUCLEOTIDE SEQUENCE [LARGE SCALE GENOMIC DNA]</scope>
    <source>
        <strain evidence="2 3">A37T2</strain>
    </source>
</reference>
<keyword evidence="1" id="KW-0732">Signal</keyword>
<organism evidence="2 3">
    <name type="scientific">Chitinophaga costaii</name>
    <dbReference type="NCBI Taxonomy" id="1335309"/>
    <lineage>
        <taxon>Bacteria</taxon>
        <taxon>Pseudomonadati</taxon>
        <taxon>Bacteroidota</taxon>
        <taxon>Chitinophagia</taxon>
        <taxon>Chitinophagales</taxon>
        <taxon>Chitinophagaceae</taxon>
        <taxon>Chitinophaga</taxon>
    </lineage>
</organism>
<sequence>MKKVIYSALAVTAAIAGVAATKANTKTHRAVYLYRYIGTTPVTSASLVTNVNNWTLVSTPSSCIGSVQACGITTTIVSASNKPTEKIPAIATDATHFTANTGSFPSGAGDPGTNVIASHSKDL</sequence>
<feature type="signal peptide" evidence="1">
    <location>
        <begin position="1"/>
        <end position="19"/>
    </location>
</feature>
<protein>
    <submittedName>
        <fullName evidence="2">Uncharacterized protein</fullName>
    </submittedName>
</protein>
<gene>
    <name evidence="2" type="ORF">GA0116948_105239</name>
</gene>
<evidence type="ECO:0000313" key="3">
    <source>
        <dbReference type="Proteomes" id="UP000242818"/>
    </source>
</evidence>